<evidence type="ECO:0000313" key="1">
    <source>
        <dbReference type="EMBL" id="MBF1164129.1"/>
    </source>
</evidence>
<dbReference type="EMBL" id="JABZMI010000041">
    <property type="protein sequence ID" value="MBF1164129.1"/>
    <property type="molecule type" value="Genomic_DNA"/>
</dbReference>
<dbReference type="AlphaFoldDB" id="A0A930FYC2"/>
<organism evidence="1 2">
    <name type="scientific">Dechloromonas agitata</name>
    <dbReference type="NCBI Taxonomy" id="73030"/>
    <lineage>
        <taxon>Bacteria</taxon>
        <taxon>Pseudomonadati</taxon>
        <taxon>Pseudomonadota</taxon>
        <taxon>Betaproteobacteria</taxon>
        <taxon>Rhodocyclales</taxon>
        <taxon>Azonexaceae</taxon>
        <taxon>Dechloromonas</taxon>
    </lineage>
</organism>
<name>A0A930FYC2_9RHOO</name>
<evidence type="ECO:0000313" key="2">
    <source>
        <dbReference type="Proteomes" id="UP000718593"/>
    </source>
</evidence>
<proteinExistence type="predicted"/>
<reference evidence="1" key="1">
    <citation type="submission" date="2020-04" db="EMBL/GenBank/DDBJ databases">
        <title>Deep metagenomics examines the oral microbiome during advanced dental caries in children, revealing novel taxa and co-occurrences with host molecules.</title>
        <authorList>
            <person name="Baker J.L."/>
            <person name="Morton J.T."/>
            <person name="Dinis M."/>
            <person name="Alvarez R."/>
            <person name="Tran N.C."/>
            <person name="Knight R."/>
            <person name="Edlund A."/>
        </authorList>
    </citation>
    <scope>NUCLEOTIDE SEQUENCE</scope>
    <source>
        <strain evidence="1">JCVI_32_bin.24</strain>
    </source>
</reference>
<sequence length="79" mass="9353">MSDTKFCYCCRVHHPIEQMRLFPTRQGYRWRCVRSIDAAVKSVDEREAFGQQQTAINREAARRTAEFAQRLRHLRTVAP</sequence>
<comment type="caution">
    <text evidence="1">The sequence shown here is derived from an EMBL/GenBank/DDBJ whole genome shotgun (WGS) entry which is preliminary data.</text>
</comment>
<dbReference type="Proteomes" id="UP000718593">
    <property type="component" value="Unassembled WGS sequence"/>
</dbReference>
<protein>
    <submittedName>
        <fullName evidence="1">Uncharacterized protein</fullName>
    </submittedName>
</protein>
<gene>
    <name evidence="1" type="ORF">HXL68_03710</name>
</gene>
<accession>A0A930FYC2</accession>